<dbReference type="EMBL" id="JARBDR010000793">
    <property type="protein sequence ID" value="KAJ8307142.1"/>
    <property type="molecule type" value="Genomic_DNA"/>
</dbReference>
<proteinExistence type="predicted"/>
<feature type="compositionally biased region" description="Polar residues" evidence="1">
    <location>
        <begin position="141"/>
        <end position="150"/>
    </location>
</feature>
<reference evidence="2 3" key="1">
    <citation type="submission" date="2022-12" db="EMBL/GenBank/DDBJ databases">
        <title>Chromosome-level genome of Tegillarca granosa.</title>
        <authorList>
            <person name="Kim J."/>
        </authorList>
    </citation>
    <scope>NUCLEOTIDE SEQUENCE [LARGE SCALE GENOMIC DNA]</scope>
    <source>
        <strain evidence="2">Teg-2019</strain>
        <tissue evidence="2">Adductor muscle</tissue>
    </source>
</reference>
<feature type="compositionally biased region" description="Basic and acidic residues" evidence="1">
    <location>
        <begin position="34"/>
        <end position="44"/>
    </location>
</feature>
<feature type="region of interest" description="Disordered" evidence="1">
    <location>
        <begin position="1"/>
        <end position="69"/>
    </location>
</feature>
<evidence type="ECO:0000256" key="1">
    <source>
        <dbReference type="SAM" id="MobiDB-lite"/>
    </source>
</evidence>
<organism evidence="2 3">
    <name type="scientific">Tegillarca granosa</name>
    <name type="common">Malaysian cockle</name>
    <name type="synonym">Anadara granosa</name>
    <dbReference type="NCBI Taxonomy" id="220873"/>
    <lineage>
        <taxon>Eukaryota</taxon>
        <taxon>Metazoa</taxon>
        <taxon>Spiralia</taxon>
        <taxon>Lophotrochozoa</taxon>
        <taxon>Mollusca</taxon>
        <taxon>Bivalvia</taxon>
        <taxon>Autobranchia</taxon>
        <taxon>Pteriomorphia</taxon>
        <taxon>Arcoida</taxon>
        <taxon>Arcoidea</taxon>
        <taxon>Arcidae</taxon>
        <taxon>Tegillarca</taxon>
    </lineage>
</organism>
<sequence>MVWKGKLTPNSQQISTPENNTPKDKTTIPQNEPDSPRVTEEPRHQQVNAPTDAVAMPDNRSQAAASSETPLNRLVLGNVSSARAVSAPDLVIPSAVSNIQNVPVQTAKQQNRNHLNLSSSVPGINTTSSYNHLPGRGNEPMLQQPQTTRPISEKGMFPFSKPKGKRKHTCNIDGNVYYADDRIINRIRDDLLEYGKTFQCICSLIQYYRSNKIPMASVNLGPRYHHNPPSPVYIKSHV</sequence>
<keyword evidence="3" id="KW-1185">Reference proteome</keyword>
<comment type="caution">
    <text evidence="2">The sequence shown here is derived from an EMBL/GenBank/DDBJ whole genome shotgun (WGS) entry which is preliminary data.</text>
</comment>
<accession>A0ABQ9ET55</accession>
<name>A0ABQ9ET55_TEGGR</name>
<feature type="compositionally biased region" description="Polar residues" evidence="1">
    <location>
        <begin position="8"/>
        <end position="20"/>
    </location>
</feature>
<protein>
    <submittedName>
        <fullName evidence="2">Uncharacterized protein</fullName>
    </submittedName>
</protein>
<gene>
    <name evidence="2" type="ORF">KUTeg_015226</name>
</gene>
<dbReference type="Proteomes" id="UP001217089">
    <property type="component" value="Unassembled WGS sequence"/>
</dbReference>
<evidence type="ECO:0000313" key="3">
    <source>
        <dbReference type="Proteomes" id="UP001217089"/>
    </source>
</evidence>
<feature type="compositionally biased region" description="Polar residues" evidence="1">
    <location>
        <begin position="59"/>
        <end position="69"/>
    </location>
</feature>
<evidence type="ECO:0000313" key="2">
    <source>
        <dbReference type="EMBL" id="KAJ8307142.1"/>
    </source>
</evidence>
<feature type="region of interest" description="Disordered" evidence="1">
    <location>
        <begin position="133"/>
        <end position="166"/>
    </location>
</feature>